<keyword evidence="1" id="KW-1133">Transmembrane helix</keyword>
<comment type="caution">
    <text evidence="2">The sequence shown here is derived from an EMBL/GenBank/DDBJ whole genome shotgun (WGS) entry which is preliminary data.</text>
</comment>
<evidence type="ECO:0000256" key="1">
    <source>
        <dbReference type="SAM" id="Phobius"/>
    </source>
</evidence>
<dbReference type="PANTHER" id="PTHR34741:SF1">
    <property type="entry name" value="PGG DOMAIN-CONTAINING PROTEIN"/>
    <property type="match status" value="1"/>
</dbReference>
<proteinExistence type="predicted"/>
<reference evidence="2" key="1">
    <citation type="submission" date="2021-01" db="EMBL/GenBank/DDBJ databases">
        <authorList>
            <person name="Lovell J.T."/>
            <person name="Bentley N."/>
            <person name="Bhattarai G."/>
            <person name="Jenkins J.W."/>
            <person name="Sreedasyam A."/>
            <person name="Alarcon Y."/>
            <person name="Bock C."/>
            <person name="Boston L."/>
            <person name="Carlson J."/>
            <person name="Cervantes K."/>
            <person name="Clermont K."/>
            <person name="Krom N."/>
            <person name="Kubenka K."/>
            <person name="Mamidi S."/>
            <person name="Mattison C."/>
            <person name="Monteros M."/>
            <person name="Pisani C."/>
            <person name="Plott C."/>
            <person name="Rajasekar S."/>
            <person name="Rhein H.S."/>
            <person name="Rohla C."/>
            <person name="Song M."/>
            <person name="Hilaire R.S."/>
            <person name="Shu S."/>
            <person name="Wells L."/>
            <person name="Wang X."/>
            <person name="Webber J."/>
            <person name="Heerema R.J."/>
            <person name="Klein P."/>
            <person name="Conner P."/>
            <person name="Grauke L."/>
            <person name="Grimwood J."/>
            <person name="Schmutz J."/>
            <person name="Randall J.J."/>
        </authorList>
    </citation>
    <scope>NUCLEOTIDE SEQUENCE</scope>
    <source>
        <tissue evidence="2">Leaf</tissue>
    </source>
</reference>
<keyword evidence="1" id="KW-0812">Transmembrane</keyword>
<sequence>MSELLPKPLDPPATTHNLEWQDIIMSFCFTSAIAIALQSQQTHSKFPPSFYLLCFAMLLIFSALFVAKFIGSKFPTAARALELLAVFVAAAAFFLAIAIPLTLLLKFATWAICAVSFLAIIICNIL</sequence>
<protein>
    <submittedName>
        <fullName evidence="2">Uncharacterized protein</fullName>
    </submittedName>
</protein>
<feature type="transmembrane region" description="Helical" evidence="1">
    <location>
        <begin position="107"/>
        <end position="125"/>
    </location>
</feature>
<evidence type="ECO:0000313" key="3">
    <source>
        <dbReference type="Proteomes" id="UP000811246"/>
    </source>
</evidence>
<keyword evidence="1" id="KW-0472">Membrane</keyword>
<dbReference type="PANTHER" id="PTHR34741">
    <property type="entry name" value="IMAP FAMILY MEMBER 1, PUTATIVE-RELATED"/>
    <property type="match status" value="1"/>
</dbReference>
<dbReference type="AlphaFoldDB" id="A0A922K8L8"/>
<feature type="transmembrane region" description="Helical" evidence="1">
    <location>
        <begin position="50"/>
        <end position="71"/>
    </location>
</feature>
<dbReference type="Proteomes" id="UP000811246">
    <property type="component" value="Chromosome 1"/>
</dbReference>
<feature type="transmembrane region" description="Helical" evidence="1">
    <location>
        <begin position="83"/>
        <end position="101"/>
    </location>
</feature>
<gene>
    <name evidence="2" type="ORF">I3842_01G173500</name>
</gene>
<organism evidence="2 3">
    <name type="scientific">Carya illinoinensis</name>
    <name type="common">Pecan</name>
    <dbReference type="NCBI Taxonomy" id="32201"/>
    <lineage>
        <taxon>Eukaryota</taxon>
        <taxon>Viridiplantae</taxon>
        <taxon>Streptophyta</taxon>
        <taxon>Embryophyta</taxon>
        <taxon>Tracheophyta</taxon>
        <taxon>Spermatophyta</taxon>
        <taxon>Magnoliopsida</taxon>
        <taxon>eudicotyledons</taxon>
        <taxon>Gunneridae</taxon>
        <taxon>Pentapetalae</taxon>
        <taxon>rosids</taxon>
        <taxon>fabids</taxon>
        <taxon>Fagales</taxon>
        <taxon>Juglandaceae</taxon>
        <taxon>Carya</taxon>
    </lineage>
</organism>
<evidence type="ECO:0000313" key="2">
    <source>
        <dbReference type="EMBL" id="KAG6732369.1"/>
    </source>
</evidence>
<accession>A0A922K8L8</accession>
<name>A0A922K8L8_CARIL</name>
<dbReference type="EMBL" id="CM031825">
    <property type="protein sequence ID" value="KAG6732369.1"/>
    <property type="molecule type" value="Genomic_DNA"/>
</dbReference>